<evidence type="ECO:0000313" key="3">
    <source>
        <dbReference type="Proteomes" id="UP001501000"/>
    </source>
</evidence>
<protein>
    <submittedName>
        <fullName evidence="2">Uncharacterized protein</fullName>
    </submittedName>
</protein>
<feature type="region of interest" description="Disordered" evidence="1">
    <location>
        <begin position="1"/>
        <end position="21"/>
    </location>
</feature>
<feature type="region of interest" description="Disordered" evidence="1">
    <location>
        <begin position="33"/>
        <end position="96"/>
    </location>
</feature>
<feature type="compositionally biased region" description="Low complexity" evidence="1">
    <location>
        <begin position="72"/>
        <end position="83"/>
    </location>
</feature>
<reference evidence="3" key="1">
    <citation type="journal article" date="2019" name="Int. J. Syst. Evol. Microbiol.">
        <title>The Global Catalogue of Microorganisms (GCM) 10K type strain sequencing project: providing services to taxonomists for standard genome sequencing and annotation.</title>
        <authorList>
            <consortium name="The Broad Institute Genomics Platform"/>
            <consortium name="The Broad Institute Genome Sequencing Center for Infectious Disease"/>
            <person name="Wu L."/>
            <person name="Ma J."/>
        </authorList>
    </citation>
    <scope>NUCLEOTIDE SEQUENCE [LARGE SCALE GENOMIC DNA]</scope>
    <source>
        <strain evidence="3">JCM 16956</strain>
    </source>
</reference>
<evidence type="ECO:0000313" key="2">
    <source>
        <dbReference type="EMBL" id="GAA3920673.1"/>
    </source>
</evidence>
<comment type="caution">
    <text evidence="2">The sequence shown here is derived from an EMBL/GenBank/DDBJ whole genome shotgun (WGS) entry which is preliminary data.</text>
</comment>
<evidence type="ECO:0000256" key="1">
    <source>
        <dbReference type="SAM" id="MobiDB-lite"/>
    </source>
</evidence>
<organism evidence="2 3">
    <name type="scientific">Streptomyces gulbargensis</name>
    <dbReference type="NCBI Taxonomy" id="364901"/>
    <lineage>
        <taxon>Bacteria</taxon>
        <taxon>Bacillati</taxon>
        <taxon>Actinomycetota</taxon>
        <taxon>Actinomycetes</taxon>
        <taxon>Kitasatosporales</taxon>
        <taxon>Streptomycetaceae</taxon>
        <taxon>Streptomyces</taxon>
    </lineage>
</organism>
<dbReference type="Proteomes" id="UP001501000">
    <property type="component" value="Unassembled WGS sequence"/>
</dbReference>
<name>A0ABP7MDA5_9ACTN</name>
<feature type="compositionally biased region" description="Basic and acidic residues" evidence="1">
    <location>
        <begin position="42"/>
        <end position="54"/>
    </location>
</feature>
<dbReference type="EMBL" id="BAABAJ010000008">
    <property type="protein sequence ID" value="GAA3920673.1"/>
    <property type="molecule type" value="Genomic_DNA"/>
</dbReference>
<keyword evidence="3" id="KW-1185">Reference proteome</keyword>
<accession>A0ABP7MDA5</accession>
<gene>
    <name evidence="2" type="ORF">GCM10022244_32300</name>
</gene>
<sequence length="96" mass="10188">MCQFTAGTAPRSCRCGEARGGPGEWSCAILHKRGPPNAPIRHWPERPVHAEGERRRRGASGLGQERLPEGVPPGARTGAAAPGRRPRSGKDSWTGG</sequence>
<proteinExistence type="predicted"/>